<dbReference type="InterPro" id="IPR049443">
    <property type="entry name" value="TetR_YgfC-like_C"/>
</dbReference>
<evidence type="ECO:0000259" key="3">
    <source>
        <dbReference type="PROSITE" id="PS50977"/>
    </source>
</evidence>
<protein>
    <submittedName>
        <fullName evidence="4 5">Transcriptional regulator</fullName>
    </submittedName>
</protein>
<dbReference type="Proteomes" id="UP000504756">
    <property type="component" value="Unassembled WGS sequence"/>
</dbReference>
<feature type="DNA-binding region" description="H-T-H motif" evidence="2">
    <location>
        <begin position="34"/>
        <end position="53"/>
    </location>
</feature>
<evidence type="ECO:0000313" key="7">
    <source>
        <dbReference type="Proteomes" id="UP000504756"/>
    </source>
</evidence>
<dbReference type="Gene3D" id="1.10.357.10">
    <property type="entry name" value="Tetracycline Repressor, domain 2"/>
    <property type="match status" value="1"/>
</dbReference>
<dbReference type="InterPro" id="IPR009057">
    <property type="entry name" value="Homeodomain-like_sf"/>
</dbReference>
<dbReference type="EMBL" id="CP118627">
    <property type="protein sequence ID" value="WEA13349.1"/>
    <property type="molecule type" value="Genomic_DNA"/>
</dbReference>
<dbReference type="EMBL" id="BLXU01000006">
    <property type="protein sequence ID" value="GFO51931.1"/>
    <property type="molecule type" value="Genomic_DNA"/>
</dbReference>
<evidence type="ECO:0000313" key="6">
    <source>
        <dbReference type="EMBL" id="WEA13349.1"/>
    </source>
</evidence>
<dbReference type="InterPro" id="IPR001647">
    <property type="entry name" value="HTH_TetR"/>
</dbReference>
<sequence length="187" mass="22167">MPKATYLKLPEEKKQRIYAACKTEFADKPFHQATVRNIVQSLEIPRGSFYQYFEDLTDCYIYVLSQETSELHQLFLDAIKKYPLEKALDEYKHLLLKELVHNENYAIYKYRFLDWNHELTLAWKKYNPQTFVSKEPVSPMISVFKAVVHDLVYRLFAEEWSDQEFVAHYDSEVAVIMNGLSGSQNHQ</sequence>
<dbReference type="GeneID" id="61073752"/>
<dbReference type="eggNOG" id="COG1309">
    <property type="taxonomic scope" value="Bacteria"/>
</dbReference>
<reference evidence="5" key="3">
    <citation type="submission" date="2023-04" db="EMBL/GenBank/DDBJ databases">
        <title>Genomic analysis of Lactococcus garvieae isolates.</title>
        <authorList>
            <person name="Zhanghang C."/>
        </authorList>
    </citation>
    <scope>NUCLEOTIDE SEQUENCE</scope>
    <source>
        <strain evidence="5">ZB-1</strain>
    </source>
</reference>
<dbReference type="PROSITE" id="PS50977">
    <property type="entry name" value="HTH_TETR_2"/>
    <property type="match status" value="1"/>
</dbReference>
<dbReference type="SUPFAM" id="SSF46689">
    <property type="entry name" value="Homeodomain-like"/>
    <property type="match status" value="1"/>
</dbReference>
<reference evidence="6" key="2">
    <citation type="submission" date="2023-02" db="EMBL/GenBank/DDBJ databases">
        <title>Comparative genomics and fermentation flavor characterization of five lactic acid bacteria reveal flavor biosynthesis metabolic pathways in fermented muskmelon puree.</title>
        <authorList>
            <person name="Yuan L."/>
            <person name="Li M."/>
            <person name="Xu X."/>
            <person name="Lao F."/>
            <person name="Wu J."/>
        </authorList>
    </citation>
    <scope>NUCLEOTIDE SEQUENCE</scope>
    <source>
        <strain evidence="6">Pa-2</strain>
    </source>
</reference>
<dbReference type="AlphaFoldDB" id="A0A098CW12"/>
<name>A0A098CW12_9LACT</name>
<reference evidence="4 7" key="1">
    <citation type="submission" date="2020-06" db="EMBL/GenBank/DDBJ databases">
        <title>Draft genome sequence of Lactic acid bacteria from Okinawan-style tofu.</title>
        <authorList>
            <person name="Takara I."/>
            <person name="Ikematsu S."/>
        </authorList>
    </citation>
    <scope>NUCLEOTIDE SEQUENCE [LARGE SCALE GENOMIC DNA]</scope>
    <source>
        <strain evidence="7">lg38</strain>
        <strain evidence="4">Lg38</strain>
    </source>
</reference>
<dbReference type="Proteomes" id="UP001157396">
    <property type="component" value="Unassembled WGS sequence"/>
</dbReference>
<feature type="domain" description="HTH tetR-type" evidence="3">
    <location>
        <begin position="11"/>
        <end position="71"/>
    </location>
</feature>
<evidence type="ECO:0000313" key="4">
    <source>
        <dbReference type="EMBL" id="GFO51931.1"/>
    </source>
</evidence>
<organism evidence="4 7">
    <name type="scientific">Lactococcus garvieae</name>
    <dbReference type="NCBI Taxonomy" id="1363"/>
    <lineage>
        <taxon>Bacteria</taxon>
        <taxon>Bacillati</taxon>
        <taxon>Bacillota</taxon>
        <taxon>Bacilli</taxon>
        <taxon>Lactobacillales</taxon>
        <taxon>Streptococcaceae</taxon>
        <taxon>Lactococcus</taxon>
    </lineage>
</organism>
<accession>A0A098CW12</accession>
<keyword evidence="1 2" id="KW-0238">DNA-binding</keyword>
<dbReference type="RefSeq" id="WP_003134238.1">
    <property type="nucleotide sequence ID" value="NZ_AP026069.1"/>
</dbReference>
<dbReference type="Pfam" id="PF00440">
    <property type="entry name" value="TetR_N"/>
    <property type="match status" value="1"/>
</dbReference>
<gene>
    <name evidence="4" type="primary">ygfC</name>
    <name evidence="4" type="ORF">ikelab_12060</name>
    <name evidence="6" type="ORF">PWF74_07380</name>
    <name evidence="5" type="ORF">QHR29_02660</name>
</gene>
<dbReference type="Pfam" id="PF21626">
    <property type="entry name" value="TetR-C_39"/>
    <property type="match status" value="1"/>
</dbReference>
<dbReference type="Proteomes" id="UP001217324">
    <property type="component" value="Chromosome"/>
</dbReference>
<evidence type="ECO:0000313" key="5">
    <source>
        <dbReference type="EMBL" id="MDH7959369.1"/>
    </source>
</evidence>
<proteinExistence type="predicted"/>
<evidence type="ECO:0000256" key="2">
    <source>
        <dbReference type="PROSITE-ProRule" id="PRU00335"/>
    </source>
</evidence>
<dbReference type="EMBL" id="JARYTV010000002">
    <property type="protein sequence ID" value="MDH7959369.1"/>
    <property type="molecule type" value="Genomic_DNA"/>
</dbReference>
<dbReference type="GO" id="GO:0003677">
    <property type="term" value="F:DNA binding"/>
    <property type="evidence" value="ECO:0007669"/>
    <property type="project" value="UniProtKB-UniRule"/>
</dbReference>
<evidence type="ECO:0000256" key="1">
    <source>
        <dbReference type="ARBA" id="ARBA00023125"/>
    </source>
</evidence>